<protein>
    <recommendedName>
        <fullName evidence="8">Ribosomal protein uS12 methylthiotransferase RimO</fullName>
        <shortName evidence="8">uS12 MTTase</shortName>
        <shortName evidence="8">uS12 methylthiotransferase</shortName>
        <ecNumber evidence="8">2.8.4.4</ecNumber>
    </recommendedName>
    <alternativeName>
        <fullName evidence="8">Ribosomal protein uS12 (aspartate-C(3))-methylthiotransferase</fullName>
    </alternativeName>
    <alternativeName>
        <fullName evidence="8">Ribosome maturation factor RimO</fullName>
    </alternativeName>
</protein>
<keyword evidence="7 8" id="KW-0411">Iron-sulfur</keyword>
<dbReference type="SFLD" id="SFLDS00029">
    <property type="entry name" value="Radical_SAM"/>
    <property type="match status" value="1"/>
</dbReference>
<dbReference type="SFLD" id="SFLDF00274">
    <property type="entry name" value="ribosomal_protein_S12_methylth"/>
    <property type="match status" value="1"/>
</dbReference>
<evidence type="ECO:0000256" key="5">
    <source>
        <dbReference type="ARBA" id="ARBA00022723"/>
    </source>
</evidence>
<dbReference type="GO" id="GO:0103039">
    <property type="term" value="F:protein methylthiotransferase activity"/>
    <property type="evidence" value="ECO:0007669"/>
    <property type="project" value="UniProtKB-EC"/>
</dbReference>
<dbReference type="CDD" id="cd01335">
    <property type="entry name" value="Radical_SAM"/>
    <property type="match status" value="1"/>
</dbReference>
<dbReference type="PROSITE" id="PS51918">
    <property type="entry name" value="RADICAL_SAM"/>
    <property type="match status" value="1"/>
</dbReference>
<dbReference type="OrthoDB" id="9805215at2"/>
<dbReference type="GO" id="GO:0005840">
    <property type="term" value="C:ribosome"/>
    <property type="evidence" value="ECO:0007669"/>
    <property type="project" value="UniProtKB-KW"/>
</dbReference>
<dbReference type="GO" id="GO:0005829">
    <property type="term" value="C:cytosol"/>
    <property type="evidence" value="ECO:0007669"/>
    <property type="project" value="TreeGrafter"/>
</dbReference>
<gene>
    <name evidence="8 12" type="primary">rimO</name>
    <name evidence="12" type="ORF">ERS852540_01213</name>
</gene>
<evidence type="ECO:0000256" key="1">
    <source>
        <dbReference type="ARBA" id="ARBA00022485"/>
    </source>
</evidence>
<feature type="domain" description="TRAM" evidence="9">
    <location>
        <begin position="376"/>
        <end position="446"/>
    </location>
</feature>
<dbReference type="NCBIfam" id="TIGR00089">
    <property type="entry name" value="MiaB/RimO family radical SAM methylthiotransferase"/>
    <property type="match status" value="1"/>
</dbReference>
<dbReference type="Pfam" id="PF04055">
    <property type="entry name" value="Radical_SAM"/>
    <property type="match status" value="1"/>
</dbReference>
<dbReference type="GO" id="GO:0035600">
    <property type="term" value="P:tRNA methylthiolation"/>
    <property type="evidence" value="ECO:0007669"/>
    <property type="project" value="UniProtKB-ARBA"/>
</dbReference>
<comment type="function">
    <text evidence="8">Catalyzes the methylthiolation of an aspartic acid residue of ribosomal protein uS12.</text>
</comment>
<dbReference type="GO" id="GO:0046872">
    <property type="term" value="F:metal ion binding"/>
    <property type="evidence" value="ECO:0007669"/>
    <property type="project" value="UniProtKB-KW"/>
</dbReference>
<dbReference type="GO" id="GO:0051539">
    <property type="term" value="F:4 iron, 4 sulfur cluster binding"/>
    <property type="evidence" value="ECO:0007669"/>
    <property type="project" value="UniProtKB-UniRule"/>
</dbReference>
<dbReference type="Gene3D" id="3.40.50.12160">
    <property type="entry name" value="Methylthiotransferase, N-terminal domain"/>
    <property type="match status" value="1"/>
</dbReference>
<evidence type="ECO:0000256" key="4">
    <source>
        <dbReference type="ARBA" id="ARBA00022691"/>
    </source>
</evidence>
<dbReference type="Pfam" id="PF18693">
    <property type="entry name" value="TRAM_2"/>
    <property type="match status" value="1"/>
</dbReference>
<evidence type="ECO:0000313" key="12">
    <source>
        <dbReference type="EMBL" id="CUQ86015.1"/>
    </source>
</evidence>
<dbReference type="EC" id="2.8.4.4" evidence="8"/>
<evidence type="ECO:0000256" key="2">
    <source>
        <dbReference type="ARBA" id="ARBA00022490"/>
    </source>
</evidence>
<name>A0A174ZFD8_9FIRM</name>
<feature type="binding site" evidence="8">
    <location>
        <position position="161"/>
    </location>
    <ligand>
        <name>[4Fe-4S] cluster</name>
        <dbReference type="ChEBI" id="CHEBI:49883"/>
        <label>2</label>
        <note>4Fe-4S-S-AdoMet</note>
    </ligand>
</feature>
<dbReference type="InterPro" id="IPR007197">
    <property type="entry name" value="rSAM"/>
</dbReference>
<comment type="catalytic activity">
    <reaction evidence="8">
        <text>L-aspartate(89)-[ribosomal protein uS12]-hydrogen + (sulfur carrier)-SH + AH2 + 2 S-adenosyl-L-methionine = 3-methylsulfanyl-L-aspartate(89)-[ribosomal protein uS12]-hydrogen + (sulfur carrier)-H + 5'-deoxyadenosine + L-methionine + A + S-adenosyl-L-homocysteine + 2 H(+)</text>
        <dbReference type="Rhea" id="RHEA:37087"/>
        <dbReference type="Rhea" id="RHEA-COMP:10460"/>
        <dbReference type="Rhea" id="RHEA-COMP:10461"/>
        <dbReference type="Rhea" id="RHEA-COMP:14737"/>
        <dbReference type="Rhea" id="RHEA-COMP:14739"/>
        <dbReference type="ChEBI" id="CHEBI:13193"/>
        <dbReference type="ChEBI" id="CHEBI:15378"/>
        <dbReference type="ChEBI" id="CHEBI:17319"/>
        <dbReference type="ChEBI" id="CHEBI:17499"/>
        <dbReference type="ChEBI" id="CHEBI:29917"/>
        <dbReference type="ChEBI" id="CHEBI:29961"/>
        <dbReference type="ChEBI" id="CHEBI:57844"/>
        <dbReference type="ChEBI" id="CHEBI:57856"/>
        <dbReference type="ChEBI" id="CHEBI:59789"/>
        <dbReference type="ChEBI" id="CHEBI:64428"/>
        <dbReference type="ChEBI" id="CHEBI:73599"/>
        <dbReference type="EC" id="2.8.4.4"/>
    </reaction>
</comment>
<dbReference type="SFLD" id="SFLDG01082">
    <property type="entry name" value="B12-binding_domain_containing"/>
    <property type="match status" value="1"/>
</dbReference>
<keyword evidence="3 8" id="KW-0808">Transferase</keyword>
<dbReference type="GO" id="GO:0035599">
    <property type="term" value="F:aspartic acid methylthiotransferase activity"/>
    <property type="evidence" value="ECO:0007669"/>
    <property type="project" value="TreeGrafter"/>
</dbReference>
<dbReference type="SMART" id="SM00729">
    <property type="entry name" value="Elp3"/>
    <property type="match status" value="1"/>
</dbReference>
<evidence type="ECO:0000313" key="13">
    <source>
        <dbReference type="Proteomes" id="UP000095662"/>
    </source>
</evidence>
<keyword evidence="2 8" id="KW-0963">Cytoplasm</keyword>
<dbReference type="EMBL" id="CZBY01000008">
    <property type="protein sequence ID" value="CUQ86015.1"/>
    <property type="molecule type" value="Genomic_DNA"/>
</dbReference>
<feature type="binding site" evidence="8">
    <location>
        <position position="14"/>
    </location>
    <ligand>
        <name>[4Fe-4S] cluster</name>
        <dbReference type="ChEBI" id="CHEBI:49883"/>
        <label>1</label>
    </ligand>
</feature>
<dbReference type="InterPro" id="IPR006638">
    <property type="entry name" value="Elp3/MiaA/NifB-like_rSAM"/>
</dbReference>
<dbReference type="HAMAP" id="MF_01865">
    <property type="entry name" value="MTTase_RimO"/>
    <property type="match status" value="1"/>
</dbReference>
<dbReference type="SFLD" id="SFLDG01061">
    <property type="entry name" value="methylthiotransferase"/>
    <property type="match status" value="1"/>
</dbReference>
<keyword evidence="12" id="KW-0689">Ribosomal protein</keyword>
<dbReference type="InterPro" id="IPR058240">
    <property type="entry name" value="rSAM_sf"/>
</dbReference>
<evidence type="ECO:0000259" key="10">
    <source>
        <dbReference type="PROSITE" id="PS51449"/>
    </source>
</evidence>
<evidence type="ECO:0000259" key="11">
    <source>
        <dbReference type="PROSITE" id="PS51918"/>
    </source>
</evidence>
<proteinExistence type="inferred from homology"/>
<dbReference type="PROSITE" id="PS51449">
    <property type="entry name" value="MTTASE_N"/>
    <property type="match status" value="1"/>
</dbReference>
<reference evidence="12 13" key="1">
    <citation type="submission" date="2015-09" db="EMBL/GenBank/DDBJ databases">
        <authorList>
            <consortium name="Pathogen Informatics"/>
        </authorList>
    </citation>
    <scope>NUCLEOTIDE SEQUENCE [LARGE SCALE GENOMIC DNA]</scope>
    <source>
        <strain evidence="12 13">2789STDY5834928</strain>
    </source>
</reference>
<feature type="binding site" evidence="8">
    <location>
        <position position="50"/>
    </location>
    <ligand>
        <name>[4Fe-4S] cluster</name>
        <dbReference type="ChEBI" id="CHEBI:49883"/>
        <label>1</label>
    </ligand>
</feature>
<evidence type="ECO:0000256" key="3">
    <source>
        <dbReference type="ARBA" id="ARBA00022679"/>
    </source>
</evidence>
<evidence type="ECO:0000256" key="7">
    <source>
        <dbReference type="ARBA" id="ARBA00023014"/>
    </source>
</evidence>
<dbReference type="InterPro" id="IPR023404">
    <property type="entry name" value="rSAM_horseshoe"/>
</dbReference>
<keyword evidence="4 8" id="KW-0949">S-adenosyl-L-methionine</keyword>
<feature type="domain" description="Radical SAM core" evidence="11">
    <location>
        <begin position="143"/>
        <end position="373"/>
    </location>
</feature>
<dbReference type="NCBIfam" id="TIGR01125">
    <property type="entry name" value="30S ribosomal protein S12 methylthiotransferase RimO"/>
    <property type="match status" value="1"/>
</dbReference>
<dbReference type="InterPro" id="IPR013848">
    <property type="entry name" value="Methylthiotransferase_N"/>
</dbReference>
<dbReference type="STRING" id="39492.ERS852540_01213"/>
<feature type="binding site" evidence="8">
    <location>
        <position position="164"/>
    </location>
    <ligand>
        <name>[4Fe-4S] cluster</name>
        <dbReference type="ChEBI" id="CHEBI:49883"/>
        <label>2</label>
        <note>4Fe-4S-S-AdoMet</note>
    </ligand>
</feature>
<dbReference type="Pfam" id="PF00919">
    <property type="entry name" value="UPF0004"/>
    <property type="match status" value="1"/>
</dbReference>
<dbReference type="Gene3D" id="3.80.30.20">
    <property type="entry name" value="tm_1862 like domain"/>
    <property type="match status" value="1"/>
</dbReference>
<feature type="binding site" evidence="8">
    <location>
        <position position="157"/>
    </location>
    <ligand>
        <name>[4Fe-4S] cluster</name>
        <dbReference type="ChEBI" id="CHEBI:49883"/>
        <label>2</label>
        <note>4Fe-4S-S-AdoMet</note>
    </ligand>
</feature>
<dbReference type="InterPro" id="IPR002792">
    <property type="entry name" value="TRAM_dom"/>
</dbReference>
<dbReference type="InterPro" id="IPR012340">
    <property type="entry name" value="NA-bd_OB-fold"/>
</dbReference>
<dbReference type="Gene3D" id="2.40.50.140">
    <property type="entry name" value="Nucleic acid-binding proteins"/>
    <property type="match status" value="1"/>
</dbReference>
<organism evidence="12 13">
    <name type="scientific">[Eubacterium] siraeum</name>
    <dbReference type="NCBI Taxonomy" id="39492"/>
    <lineage>
        <taxon>Bacteria</taxon>
        <taxon>Bacillati</taxon>
        <taxon>Bacillota</taxon>
        <taxon>Clostridia</taxon>
        <taxon>Eubacteriales</taxon>
        <taxon>Oscillospiraceae</taxon>
        <taxon>Oscillospiraceae incertae sedis</taxon>
    </lineage>
</organism>
<comment type="similarity">
    <text evidence="8">Belongs to the methylthiotransferase family. RimO subfamily.</text>
</comment>
<evidence type="ECO:0000256" key="6">
    <source>
        <dbReference type="ARBA" id="ARBA00023004"/>
    </source>
</evidence>
<dbReference type="AlphaFoldDB" id="A0A174ZFD8"/>
<keyword evidence="5 8" id="KW-0479">Metal-binding</keyword>
<evidence type="ECO:0000259" key="9">
    <source>
        <dbReference type="PROSITE" id="PS50926"/>
    </source>
</evidence>
<dbReference type="PANTHER" id="PTHR43837">
    <property type="entry name" value="RIBOSOMAL PROTEIN S12 METHYLTHIOTRANSFERASE RIMO"/>
    <property type="match status" value="1"/>
</dbReference>
<dbReference type="Proteomes" id="UP000095662">
    <property type="component" value="Unassembled WGS sequence"/>
</dbReference>
<dbReference type="FunFam" id="3.80.30.20:FF:000001">
    <property type="entry name" value="tRNA-2-methylthio-N(6)-dimethylallyladenosine synthase 2"/>
    <property type="match status" value="1"/>
</dbReference>
<sequence>MAETIKVGMVSLGCPKNQCDAELMLAKIAKAGFKIVNEAGLADVVIINTCGFIQSAKEEAIEEIMEAISRKNDGINKKIIVTGCLAERYQKQMDEEFPEIDAVVGIAKNDDIVEIINSVMLDKRVVTFGDKLCHNMEGDKLQSTLPHYAYLRIADGCSNKCSYCAIPLIRGKMRSRKMENIIEEAKKFAENGVKELVIVAQDVTAYGIDLYKKYALPELLKQLCKIDGIKWIRLLYCYPERMTDELIETIKTEDKVLNYIDIPIQHCNKEILRNMYRGGDEQSLRELFAKLRREIPDVVLRTTLITGFPGETEEQFSELAEFVNDIKFERLGCFAYSAEEDTPAAEMPDQIDEGERQRRADIITSEQEIRMGEYYAGMVGNTYEVVCEGFDRYSDMYFGRSMHFAPEIDGMIYFTSAKDKSPLTIGDFVNVKITDVLENNLLGERV</sequence>
<dbReference type="GO" id="GO:0140101">
    <property type="term" value="F:catalytic activity, acting on a tRNA"/>
    <property type="evidence" value="ECO:0007669"/>
    <property type="project" value="UniProtKB-ARBA"/>
</dbReference>
<dbReference type="InterPro" id="IPR038135">
    <property type="entry name" value="Methylthiotransferase_N_sf"/>
</dbReference>
<accession>A0A174ZFD8</accession>
<dbReference type="SUPFAM" id="SSF102114">
    <property type="entry name" value="Radical SAM enzymes"/>
    <property type="match status" value="1"/>
</dbReference>
<dbReference type="InterPro" id="IPR005840">
    <property type="entry name" value="Ribosomal_uS12_MeSTrfase_RimO"/>
</dbReference>
<dbReference type="InterPro" id="IPR020612">
    <property type="entry name" value="Methylthiotransferase_CS"/>
</dbReference>
<dbReference type="PROSITE" id="PS50926">
    <property type="entry name" value="TRAM"/>
    <property type="match status" value="1"/>
</dbReference>
<dbReference type="PROSITE" id="PS01278">
    <property type="entry name" value="MTTASE_RADICAL"/>
    <property type="match status" value="1"/>
</dbReference>
<feature type="binding site" evidence="8">
    <location>
        <position position="84"/>
    </location>
    <ligand>
        <name>[4Fe-4S] cluster</name>
        <dbReference type="ChEBI" id="CHEBI:49883"/>
        <label>1</label>
    </ligand>
</feature>
<comment type="subcellular location">
    <subcellularLocation>
        <location evidence="8">Cytoplasm</location>
    </subcellularLocation>
</comment>
<dbReference type="InterPro" id="IPR005839">
    <property type="entry name" value="Methylthiotransferase"/>
</dbReference>
<evidence type="ECO:0000256" key="8">
    <source>
        <dbReference type="HAMAP-Rule" id="MF_01865"/>
    </source>
</evidence>
<keyword evidence="6 8" id="KW-0408">Iron</keyword>
<keyword evidence="1 8" id="KW-0004">4Fe-4S</keyword>
<dbReference type="PANTHER" id="PTHR43837:SF1">
    <property type="entry name" value="RIBOSOMAL PROTEIN US12 METHYLTHIOTRANSFERASE RIMO"/>
    <property type="match status" value="1"/>
</dbReference>
<comment type="cofactor">
    <cofactor evidence="8">
        <name>[4Fe-4S] cluster</name>
        <dbReference type="ChEBI" id="CHEBI:49883"/>
    </cofactor>
    <text evidence="8">Binds 2 [4Fe-4S] clusters. One cluster is coordinated with 3 cysteines and an exchangeable S-adenosyl-L-methionine.</text>
</comment>
<keyword evidence="12" id="KW-0687">Ribonucleoprotein</keyword>
<feature type="domain" description="MTTase N-terminal" evidence="10">
    <location>
        <begin position="5"/>
        <end position="121"/>
    </location>
</feature>